<gene>
    <name evidence="1" type="ORF">AXF13_04870</name>
</gene>
<dbReference type="EMBL" id="CP014229">
    <property type="protein sequence ID" value="AMD89499.1"/>
    <property type="molecule type" value="Genomic_DNA"/>
</dbReference>
<sequence>MSTGCGDIAKLLEAAHALVVYRDTIDKWLNGTEVEDVILGGVSVPTLRKLVATIDERHSRIAEQVVEQAGARFTVLAERMQAKVDEAAALLDQVKSVTVTATTLAPGAEASAGYDPATGRITLGLPRGNTGGTGEAGPAGSALIGYLDAGEPGRAVIQYIDAGEPSAPEGGE</sequence>
<protein>
    <submittedName>
        <fullName evidence="1">Uncharacterized protein</fullName>
    </submittedName>
</protein>
<keyword evidence="2" id="KW-1185">Reference proteome</keyword>
<reference evidence="2" key="1">
    <citation type="submission" date="2016-02" db="EMBL/GenBank/DDBJ databases">
        <authorList>
            <person name="Holder M.E."/>
            <person name="Ajami N.J."/>
            <person name="Petrosino J.F."/>
        </authorList>
    </citation>
    <scope>NUCLEOTIDE SEQUENCE [LARGE SCALE GENOMIC DNA]</scope>
    <source>
        <strain evidence="2">CCUG 45958</strain>
    </source>
</reference>
<evidence type="ECO:0000313" key="2">
    <source>
        <dbReference type="Proteomes" id="UP000069241"/>
    </source>
</evidence>
<name>A0A0X8JIL8_9BACT</name>
<dbReference type="AlphaFoldDB" id="A0A0X8JIL8"/>
<accession>A0A0X8JIL8</accession>
<dbReference type="RefSeq" id="WP_062251870.1">
    <property type="nucleotide sequence ID" value="NZ_CP014229.1"/>
</dbReference>
<dbReference type="KEGG" id="dfi:AXF13_04870"/>
<dbReference type="STRING" id="44742.AXF13_04870"/>
<evidence type="ECO:0000313" key="1">
    <source>
        <dbReference type="EMBL" id="AMD89499.1"/>
    </source>
</evidence>
<dbReference type="Proteomes" id="UP000069241">
    <property type="component" value="Chromosome"/>
</dbReference>
<proteinExistence type="predicted"/>
<organism evidence="1 2">
    <name type="scientific">Desulfovibrio fairfieldensis</name>
    <dbReference type="NCBI Taxonomy" id="44742"/>
    <lineage>
        <taxon>Bacteria</taxon>
        <taxon>Pseudomonadati</taxon>
        <taxon>Thermodesulfobacteriota</taxon>
        <taxon>Desulfovibrionia</taxon>
        <taxon>Desulfovibrionales</taxon>
        <taxon>Desulfovibrionaceae</taxon>
        <taxon>Desulfovibrio</taxon>
    </lineage>
</organism>